<proteinExistence type="inferred from homology"/>
<keyword evidence="5 12" id="KW-0812">Transmembrane</keyword>
<evidence type="ECO:0000256" key="12">
    <source>
        <dbReference type="SAM" id="Phobius"/>
    </source>
</evidence>
<evidence type="ECO:0000259" key="13">
    <source>
        <dbReference type="Pfam" id="PF00487"/>
    </source>
</evidence>
<dbReference type="InterPro" id="IPR005804">
    <property type="entry name" value="FA_desaturase_dom"/>
</dbReference>
<evidence type="ECO:0000256" key="7">
    <source>
        <dbReference type="ARBA" id="ARBA00022989"/>
    </source>
</evidence>
<keyword evidence="10 14" id="KW-0503">Monooxygenase</keyword>
<feature type="transmembrane region" description="Helical" evidence="12">
    <location>
        <begin position="116"/>
        <end position="137"/>
    </location>
</feature>
<dbReference type="EMBL" id="SNXW01000009">
    <property type="protein sequence ID" value="TDP81008.1"/>
    <property type="molecule type" value="Genomic_DNA"/>
</dbReference>
<dbReference type="GO" id="GO:0046872">
    <property type="term" value="F:metal ion binding"/>
    <property type="evidence" value="ECO:0007669"/>
    <property type="project" value="UniProtKB-KW"/>
</dbReference>
<comment type="similarity">
    <text evidence="2">Belongs to the fatty acid desaturase type 1 family. AlkB subfamily.</text>
</comment>
<keyword evidence="4" id="KW-0997">Cell inner membrane</keyword>
<organism evidence="14 15">
    <name type="scientific">Aquabacterium commune</name>
    <dbReference type="NCBI Taxonomy" id="70586"/>
    <lineage>
        <taxon>Bacteria</taxon>
        <taxon>Pseudomonadati</taxon>
        <taxon>Pseudomonadota</taxon>
        <taxon>Betaproteobacteria</taxon>
        <taxon>Burkholderiales</taxon>
        <taxon>Aquabacterium</taxon>
    </lineage>
</organism>
<feature type="domain" description="Fatty acid desaturase" evidence="13">
    <location>
        <begin position="116"/>
        <end position="343"/>
    </location>
</feature>
<feature type="transmembrane region" description="Helical" evidence="12">
    <location>
        <begin position="46"/>
        <end position="66"/>
    </location>
</feature>
<keyword evidence="3" id="KW-1003">Cell membrane</keyword>
<dbReference type="GO" id="GO:0006629">
    <property type="term" value="P:lipid metabolic process"/>
    <property type="evidence" value="ECO:0007669"/>
    <property type="project" value="InterPro"/>
</dbReference>
<dbReference type="GO" id="GO:0005886">
    <property type="term" value="C:plasma membrane"/>
    <property type="evidence" value="ECO:0007669"/>
    <property type="project" value="UniProtKB-SubCell"/>
</dbReference>
<evidence type="ECO:0000256" key="9">
    <source>
        <dbReference type="ARBA" id="ARBA00023004"/>
    </source>
</evidence>
<dbReference type="PANTHER" id="PTHR38674">
    <property type="entry name" value="ALKANE 1-MONOOXYGENASE 1"/>
    <property type="match status" value="1"/>
</dbReference>
<accession>A0A4V3CV37</accession>
<evidence type="ECO:0000313" key="15">
    <source>
        <dbReference type="Proteomes" id="UP000294593"/>
    </source>
</evidence>
<sequence>MSQATLHPTPSAHWADPKRYLWLLGPAIPVIGAAMLAVYWQTQATWSLWFAVALVHLILPVLDFIFGEDAANPPDAALKALDADRYYSWVLYAFVPLQIAVTILGAWMAATLDMPWHHLLGLAISVGIVNGVAINTAHELGHKKDKLDRWLARISLAPTFYGHFYVEHNRGHHKNVATPEDPASSRFGETFWAFWPRTVAGSLRSAWHLEAERLQRFNKGVWSPDNENLQSWAMSFVLFGGLLAVLGWKALPFLLIQAVYGFSLLEVVNYLEHYGLKRRKNADGRYQRCEPEHSWNSNHTITNLFLYHLQRHSDHHANPTRRYQTLRHFDDSPQLPSGYAGMITLAYIPPLWFAVMNKRVIRHYQGDLDRISFDPAKREALMAQYADHAASVRAQATA</sequence>
<gene>
    <name evidence="14" type="ORF">EV672_10948</name>
</gene>
<dbReference type="RefSeq" id="WP_133610540.1">
    <property type="nucleotide sequence ID" value="NZ_SNXW01000009.1"/>
</dbReference>
<evidence type="ECO:0000256" key="3">
    <source>
        <dbReference type="ARBA" id="ARBA00022475"/>
    </source>
</evidence>
<comment type="caution">
    <text evidence="14">The sequence shown here is derived from an EMBL/GenBank/DDBJ whole genome shotgun (WGS) entry which is preliminary data.</text>
</comment>
<keyword evidence="9" id="KW-0408">Iron</keyword>
<evidence type="ECO:0000256" key="10">
    <source>
        <dbReference type="ARBA" id="ARBA00023033"/>
    </source>
</evidence>
<keyword evidence="15" id="KW-1185">Reference proteome</keyword>
<dbReference type="InterPro" id="IPR033885">
    <property type="entry name" value="AlkB/XylM"/>
</dbReference>
<name>A0A4V3CV37_9BURK</name>
<dbReference type="Proteomes" id="UP000294593">
    <property type="component" value="Unassembled WGS sequence"/>
</dbReference>
<dbReference type="AlphaFoldDB" id="A0A4V3CV37"/>
<dbReference type="OrthoDB" id="4759734at2"/>
<evidence type="ECO:0000313" key="14">
    <source>
        <dbReference type="EMBL" id="TDP81008.1"/>
    </source>
</evidence>
<dbReference type="CDD" id="cd03512">
    <property type="entry name" value="Alkane-hydroxylase"/>
    <property type="match status" value="1"/>
</dbReference>
<keyword evidence="6" id="KW-0479">Metal-binding</keyword>
<protein>
    <submittedName>
        <fullName evidence="14">Alkane 1-monooxygenase</fullName>
    </submittedName>
</protein>
<feature type="transmembrane region" description="Helical" evidence="12">
    <location>
        <begin position="20"/>
        <end position="40"/>
    </location>
</feature>
<comment type="subcellular location">
    <subcellularLocation>
        <location evidence="1">Cell inner membrane</location>
        <topology evidence="1">Multi-pass membrane protein</topology>
    </subcellularLocation>
</comment>
<evidence type="ECO:0000256" key="2">
    <source>
        <dbReference type="ARBA" id="ARBA00010823"/>
    </source>
</evidence>
<evidence type="ECO:0000256" key="1">
    <source>
        <dbReference type="ARBA" id="ARBA00004429"/>
    </source>
</evidence>
<evidence type="ECO:0000256" key="8">
    <source>
        <dbReference type="ARBA" id="ARBA00023002"/>
    </source>
</evidence>
<keyword evidence="11 12" id="KW-0472">Membrane</keyword>
<keyword evidence="8" id="KW-0560">Oxidoreductase</keyword>
<keyword evidence="7 12" id="KW-1133">Transmembrane helix</keyword>
<evidence type="ECO:0000256" key="5">
    <source>
        <dbReference type="ARBA" id="ARBA00022692"/>
    </source>
</evidence>
<evidence type="ECO:0000256" key="11">
    <source>
        <dbReference type="ARBA" id="ARBA00023136"/>
    </source>
</evidence>
<feature type="transmembrane region" description="Helical" evidence="12">
    <location>
        <begin position="86"/>
        <end position="110"/>
    </location>
</feature>
<dbReference type="GO" id="GO:0004497">
    <property type="term" value="F:monooxygenase activity"/>
    <property type="evidence" value="ECO:0007669"/>
    <property type="project" value="UniProtKB-KW"/>
</dbReference>
<feature type="transmembrane region" description="Helical" evidence="12">
    <location>
        <begin position="229"/>
        <end position="248"/>
    </location>
</feature>
<dbReference type="Pfam" id="PF00487">
    <property type="entry name" value="FA_desaturase"/>
    <property type="match status" value="1"/>
</dbReference>
<evidence type="ECO:0000256" key="6">
    <source>
        <dbReference type="ARBA" id="ARBA00022723"/>
    </source>
</evidence>
<dbReference type="PANTHER" id="PTHR38674:SF1">
    <property type="entry name" value="ALKANE 1-MONOOXYGENASE 1"/>
    <property type="match status" value="1"/>
</dbReference>
<evidence type="ECO:0000256" key="4">
    <source>
        <dbReference type="ARBA" id="ARBA00022519"/>
    </source>
</evidence>
<reference evidence="14 15" key="1">
    <citation type="submission" date="2019-03" db="EMBL/GenBank/DDBJ databases">
        <title>Genomic Encyclopedia of Type Strains, Phase IV (KMG-IV): sequencing the most valuable type-strain genomes for metagenomic binning, comparative biology and taxonomic classification.</title>
        <authorList>
            <person name="Goeker M."/>
        </authorList>
    </citation>
    <scope>NUCLEOTIDE SEQUENCE [LARGE SCALE GENOMIC DNA]</scope>
    <source>
        <strain evidence="14 15">DSM 11901</strain>
    </source>
</reference>